<gene>
    <name evidence="5" type="ordered locus">Clole_1232</name>
</gene>
<dbReference type="PIRSF" id="PIRSF015582">
    <property type="entry name" value="Cit_lyase_B"/>
    <property type="match status" value="1"/>
</dbReference>
<feature type="binding site" evidence="4">
    <location>
        <position position="206"/>
    </location>
    <ligand>
        <name>Mg(2+)</name>
        <dbReference type="ChEBI" id="CHEBI:18420"/>
    </ligand>
</feature>
<dbReference type="InterPro" id="IPR039480">
    <property type="entry name" value="C-C_Bond_Lyase-like"/>
</dbReference>
<dbReference type="InterPro" id="IPR040442">
    <property type="entry name" value="Pyrv_kinase-like_dom_sf"/>
</dbReference>
<dbReference type="PANTHER" id="PTHR32308">
    <property type="entry name" value="LYASE BETA SUBUNIT, PUTATIVE (AFU_ORTHOLOGUE AFUA_4G13030)-RELATED"/>
    <property type="match status" value="1"/>
</dbReference>
<dbReference type="GO" id="GO:0000287">
    <property type="term" value="F:magnesium ion binding"/>
    <property type="evidence" value="ECO:0007669"/>
    <property type="project" value="TreeGrafter"/>
</dbReference>
<dbReference type="InterPro" id="IPR011206">
    <property type="entry name" value="Citrate_lyase_beta/mcl1/mcl2"/>
</dbReference>
<comment type="cofactor">
    <cofactor evidence="1">
        <name>Mg(2+)</name>
        <dbReference type="ChEBI" id="CHEBI:18420"/>
    </cofactor>
</comment>
<dbReference type="eggNOG" id="COG2301">
    <property type="taxonomic scope" value="Bacteria"/>
</dbReference>
<name>F2JGK5_CELLD</name>
<dbReference type="AlphaFoldDB" id="F2JGK5"/>
<dbReference type="Gene3D" id="3.20.20.60">
    <property type="entry name" value="Phosphoenolpyruvate-binding domains"/>
    <property type="match status" value="2"/>
</dbReference>
<dbReference type="InterPro" id="IPR015813">
    <property type="entry name" value="Pyrv/PenolPyrv_kinase-like_dom"/>
</dbReference>
<evidence type="ECO:0000256" key="1">
    <source>
        <dbReference type="ARBA" id="ARBA00001946"/>
    </source>
</evidence>
<evidence type="ECO:0000313" key="5">
    <source>
        <dbReference type="EMBL" id="ADZ82960.1"/>
    </source>
</evidence>
<dbReference type="GO" id="GO:0006107">
    <property type="term" value="P:oxaloacetate metabolic process"/>
    <property type="evidence" value="ECO:0007669"/>
    <property type="project" value="TreeGrafter"/>
</dbReference>
<evidence type="ECO:0008006" key="7">
    <source>
        <dbReference type="Google" id="ProtNLM"/>
    </source>
</evidence>
<dbReference type="HOGENOM" id="CLU_062194_0_0_9"/>
<dbReference type="SUPFAM" id="SSF51621">
    <property type="entry name" value="Phosphoenolpyruvate/pyruvate domain"/>
    <property type="match status" value="1"/>
</dbReference>
<organism evidence="5 6">
    <name type="scientific">Cellulosilyticum lentocellum (strain ATCC 49066 / DSM 5427 / NCIMB 11756 / RHM5)</name>
    <name type="common">Clostridium lentocellum</name>
    <dbReference type="NCBI Taxonomy" id="642492"/>
    <lineage>
        <taxon>Bacteria</taxon>
        <taxon>Bacillati</taxon>
        <taxon>Bacillota</taxon>
        <taxon>Clostridia</taxon>
        <taxon>Lachnospirales</taxon>
        <taxon>Cellulosilyticaceae</taxon>
        <taxon>Cellulosilyticum</taxon>
    </lineage>
</organism>
<dbReference type="KEGG" id="cle:Clole_1232"/>
<reference evidence="5 6" key="1">
    <citation type="journal article" date="2011" name="J. Bacteriol.">
        <title>Complete genome sequence of the cellulose-degrading bacterium Cellulosilyticum lentocellum.</title>
        <authorList>
            <consortium name="US DOE Joint Genome Institute"/>
            <person name="Miller D.A."/>
            <person name="Suen G."/>
            <person name="Bruce D."/>
            <person name="Copeland A."/>
            <person name="Cheng J.F."/>
            <person name="Detter C."/>
            <person name="Goodwin L.A."/>
            <person name="Han C.S."/>
            <person name="Hauser L.J."/>
            <person name="Land M.L."/>
            <person name="Lapidus A."/>
            <person name="Lucas S."/>
            <person name="Meincke L."/>
            <person name="Pitluck S."/>
            <person name="Tapia R."/>
            <person name="Teshima H."/>
            <person name="Woyke T."/>
            <person name="Fox B.G."/>
            <person name="Angert E.R."/>
            <person name="Currie C.R."/>
        </authorList>
    </citation>
    <scope>NUCLEOTIDE SEQUENCE [LARGE SCALE GENOMIC DNA]</scope>
    <source>
        <strain evidence="6">ATCC 49066 / DSM 5427 / NCIMB 11756 / RHM5</strain>
    </source>
</reference>
<dbReference type="Pfam" id="PF15617">
    <property type="entry name" value="C-C_Bond_Lyase"/>
    <property type="match status" value="1"/>
</dbReference>
<protein>
    <recommendedName>
        <fullName evidence="7">ATP/GTP-binding protein</fullName>
    </recommendedName>
</protein>
<evidence type="ECO:0000313" key="6">
    <source>
        <dbReference type="Proteomes" id="UP000008467"/>
    </source>
</evidence>
<proteinExistence type="predicted"/>
<evidence type="ECO:0000256" key="3">
    <source>
        <dbReference type="ARBA" id="ARBA00022842"/>
    </source>
</evidence>
<dbReference type="GO" id="GO:0003824">
    <property type="term" value="F:catalytic activity"/>
    <property type="evidence" value="ECO:0007669"/>
    <property type="project" value="InterPro"/>
</dbReference>
<keyword evidence="6" id="KW-1185">Reference proteome</keyword>
<evidence type="ECO:0000256" key="4">
    <source>
        <dbReference type="PIRSR" id="PIRSR015582-2"/>
    </source>
</evidence>
<dbReference type="RefSeq" id="WP_013656259.1">
    <property type="nucleotide sequence ID" value="NC_015275.1"/>
</dbReference>
<sequence>MFHYAHLSEEEKERVFFKEPNAFFKDTEKEKLSYALGATLYIPAIHEKLYDYLVTRKYISLTTLVICLEDGIADSQVEEAEMRLKETFIGLGQALKNGIVKEEDLPLLFIRIRSTQQLKRLLSEEEIVKHITGINLPKFNSIEGEEQLSLIKKAGDAAGIKLYAMPIIETKQVIDLQTGQEELQTIKNLAVKYRENVLNIRIGATDFTGLFGIRRSIDATIYDVAVIRDCMARIINYFGQAEDGFVISGPVWEFFSNHSRLLKPELRQTPFRKYGEEGSIARRAIVNKAEDGLIKEVVLDKVNGLVGKTIIHPSHIRLVNALQVVTKEEYEDAMQIIGNQGSGVIKSKGGNKMNEMKPHTNWARKVLAKAEIYGVINENEDYTALF</sequence>
<dbReference type="STRING" id="642492.Clole_1232"/>
<dbReference type="Proteomes" id="UP000008467">
    <property type="component" value="Chromosome"/>
</dbReference>
<accession>F2JGK5</accession>
<keyword evidence="3 4" id="KW-0460">Magnesium</keyword>
<dbReference type="EMBL" id="CP002582">
    <property type="protein sequence ID" value="ADZ82960.1"/>
    <property type="molecule type" value="Genomic_DNA"/>
</dbReference>
<keyword evidence="2 4" id="KW-0479">Metal-binding</keyword>
<evidence type="ECO:0000256" key="2">
    <source>
        <dbReference type="ARBA" id="ARBA00022723"/>
    </source>
</evidence>
<dbReference type="PANTHER" id="PTHR32308:SF10">
    <property type="entry name" value="CITRATE LYASE SUBUNIT BETA"/>
    <property type="match status" value="1"/>
</dbReference>